<feature type="signal peptide" evidence="2">
    <location>
        <begin position="1"/>
        <end position="19"/>
    </location>
</feature>
<dbReference type="Proteomes" id="UP000219281">
    <property type="component" value="Unassembled WGS sequence"/>
</dbReference>
<organism evidence="4 5">
    <name type="scientific">Pedobacter xixiisoli</name>
    <dbReference type="NCBI Taxonomy" id="1476464"/>
    <lineage>
        <taxon>Bacteria</taxon>
        <taxon>Pseudomonadati</taxon>
        <taxon>Bacteroidota</taxon>
        <taxon>Sphingobacteriia</taxon>
        <taxon>Sphingobacteriales</taxon>
        <taxon>Sphingobacteriaceae</taxon>
        <taxon>Pedobacter</taxon>
    </lineage>
</organism>
<keyword evidence="1" id="KW-0472">Membrane</keyword>
<reference evidence="5" key="1">
    <citation type="submission" date="2017-09" db="EMBL/GenBank/DDBJ databases">
        <authorList>
            <person name="Varghese N."/>
            <person name="Submissions S."/>
        </authorList>
    </citation>
    <scope>NUCLEOTIDE SEQUENCE [LARGE SCALE GENOMIC DNA]</scope>
    <source>
        <strain evidence="5">CGMCC 1.12803</strain>
    </source>
</reference>
<dbReference type="SUPFAM" id="SSF48317">
    <property type="entry name" value="Acid phosphatase/Vanadium-dependent haloperoxidase"/>
    <property type="match status" value="1"/>
</dbReference>
<dbReference type="InterPro" id="IPR000326">
    <property type="entry name" value="PAP2/HPO"/>
</dbReference>
<name>A0A286ADL7_9SPHI</name>
<evidence type="ECO:0000313" key="4">
    <source>
        <dbReference type="EMBL" id="SOD20009.1"/>
    </source>
</evidence>
<dbReference type="SMART" id="SM00014">
    <property type="entry name" value="acidPPc"/>
    <property type="match status" value="1"/>
</dbReference>
<gene>
    <name evidence="4" type="ORF">SAMN06297358_3717</name>
</gene>
<evidence type="ECO:0000256" key="1">
    <source>
        <dbReference type="SAM" id="Phobius"/>
    </source>
</evidence>
<dbReference type="InterPro" id="IPR036938">
    <property type="entry name" value="PAP2/HPO_sf"/>
</dbReference>
<evidence type="ECO:0000256" key="2">
    <source>
        <dbReference type="SAM" id="SignalP"/>
    </source>
</evidence>
<dbReference type="RefSeq" id="WP_097133490.1">
    <property type="nucleotide sequence ID" value="NZ_OCMT01000004.1"/>
</dbReference>
<evidence type="ECO:0000313" key="5">
    <source>
        <dbReference type="Proteomes" id="UP000219281"/>
    </source>
</evidence>
<dbReference type="Gene3D" id="1.20.144.10">
    <property type="entry name" value="Phosphatidic acid phosphatase type 2/haloperoxidase"/>
    <property type="match status" value="1"/>
</dbReference>
<feature type="transmembrane region" description="Helical" evidence="1">
    <location>
        <begin position="244"/>
        <end position="265"/>
    </location>
</feature>
<keyword evidence="1" id="KW-1133">Transmembrane helix</keyword>
<keyword evidence="5" id="KW-1185">Reference proteome</keyword>
<protein>
    <submittedName>
        <fullName evidence="4">PAP2 superfamily protein</fullName>
    </submittedName>
</protein>
<accession>A0A286ADL7</accession>
<dbReference type="EMBL" id="OCMT01000004">
    <property type="protein sequence ID" value="SOD20009.1"/>
    <property type="molecule type" value="Genomic_DNA"/>
</dbReference>
<dbReference type="CDD" id="cd03394">
    <property type="entry name" value="PAP2_like_5"/>
    <property type="match status" value="1"/>
</dbReference>
<keyword evidence="1" id="KW-0812">Transmembrane</keyword>
<dbReference type="AlphaFoldDB" id="A0A286ADL7"/>
<dbReference type="OrthoDB" id="9773582at2"/>
<dbReference type="Pfam" id="PF01569">
    <property type="entry name" value="PAP2"/>
    <property type="match status" value="1"/>
</dbReference>
<feature type="domain" description="Phosphatidic acid phosphatase type 2/haloperoxidase" evidence="3">
    <location>
        <begin position="160"/>
        <end position="262"/>
    </location>
</feature>
<keyword evidence="2" id="KW-0732">Signal</keyword>
<feature type="transmembrane region" description="Helical" evidence="1">
    <location>
        <begin position="220"/>
        <end position="238"/>
    </location>
</feature>
<feature type="chain" id="PRO_5013058127" evidence="2">
    <location>
        <begin position="20"/>
        <end position="299"/>
    </location>
</feature>
<sequence length="299" mass="33384">MGNKIFLLLIFATVSIAHAQTVNKAARELTTYTETIDKSKVVAAQKNLIVALNLNQDKKTDSIKKVVFLKDTVVLEHQHQALLTRFSLKKNIVPILLITYGGFSVENPHIKNFNSSWKNEIASMRMPRNHADDYTQFAPMAIVYGLNFAGVKGNNDIGDIITVNITSFLLSTAIVRPLKQLTAVKRPDGSNDHSFPSGHTSTAFVSAQFMYREYRGKDRLLSLMGYPFAVYTALYRTVNDKHWFGDVVAGAGIGILSTELAYFLLPHMKNMLKKISKSNAIAYPFYQDNAYGLGVQVKL</sequence>
<proteinExistence type="predicted"/>
<evidence type="ECO:0000259" key="3">
    <source>
        <dbReference type="SMART" id="SM00014"/>
    </source>
</evidence>